<evidence type="ECO:0000259" key="2">
    <source>
        <dbReference type="Pfam" id="PF07929"/>
    </source>
</evidence>
<dbReference type="InterPro" id="IPR012912">
    <property type="entry name" value="Plasmid_pRiA4b_Orf3-like"/>
</dbReference>
<gene>
    <name evidence="3" type="ORF">GFSPODELE1_LOCUS9236</name>
</gene>
<evidence type="ECO:0000256" key="1">
    <source>
        <dbReference type="SAM" id="MobiDB-lite"/>
    </source>
</evidence>
<dbReference type="Proteomes" id="UP001497453">
    <property type="component" value="Chromosome 7"/>
</dbReference>
<dbReference type="SUPFAM" id="SSF159941">
    <property type="entry name" value="MM3350-like"/>
    <property type="match status" value="1"/>
</dbReference>
<feature type="compositionally biased region" description="Acidic residues" evidence="1">
    <location>
        <begin position="368"/>
        <end position="379"/>
    </location>
</feature>
<proteinExistence type="predicted"/>
<feature type="region of interest" description="Disordered" evidence="1">
    <location>
        <begin position="291"/>
        <end position="316"/>
    </location>
</feature>
<dbReference type="InterPro" id="IPR024047">
    <property type="entry name" value="MM3350-like_sf"/>
</dbReference>
<protein>
    <recommendedName>
        <fullName evidence="2">Plasmid pRiA4b Orf3-like domain-containing protein</fullName>
    </recommendedName>
</protein>
<feature type="compositionally biased region" description="Basic and acidic residues" evidence="1">
    <location>
        <begin position="348"/>
        <end position="367"/>
    </location>
</feature>
<feature type="region of interest" description="Disordered" evidence="1">
    <location>
        <begin position="348"/>
        <end position="379"/>
    </location>
</feature>
<evidence type="ECO:0000313" key="3">
    <source>
        <dbReference type="EMBL" id="CAL1713283.1"/>
    </source>
</evidence>
<feature type="compositionally biased region" description="Basic and acidic residues" evidence="1">
    <location>
        <begin position="301"/>
        <end position="315"/>
    </location>
</feature>
<keyword evidence="4" id="KW-1185">Reference proteome</keyword>
<dbReference type="EMBL" id="OZ037950">
    <property type="protein sequence ID" value="CAL1713283.1"/>
    <property type="molecule type" value="Genomic_DNA"/>
</dbReference>
<dbReference type="Gene3D" id="3.10.290.30">
    <property type="entry name" value="MM3350-like"/>
    <property type="match status" value="1"/>
</dbReference>
<organism evidence="3 4">
    <name type="scientific">Somion occarium</name>
    <dbReference type="NCBI Taxonomy" id="3059160"/>
    <lineage>
        <taxon>Eukaryota</taxon>
        <taxon>Fungi</taxon>
        <taxon>Dikarya</taxon>
        <taxon>Basidiomycota</taxon>
        <taxon>Agaricomycotina</taxon>
        <taxon>Agaricomycetes</taxon>
        <taxon>Polyporales</taxon>
        <taxon>Cerrenaceae</taxon>
        <taxon>Somion</taxon>
    </lineage>
</organism>
<feature type="compositionally biased region" description="Acidic residues" evidence="1">
    <location>
        <begin position="36"/>
        <end position="55"/>
    </location>
</feature>
<accession>A0ABP1DZS7</accession>
<feature type="domain" description="Plasmid pRiA4b Orf3-like" evidence="2">
    <location>
        <begin position="100"/>
        <end position="305"/>
    </location>
</feature>
<dbReference type="Pfam" id="PF07929">
    <property type="entry name" value="PRiA4_ORF3"/>
    <property type="match status" value="1"/>
</dbReference>
<reference evidence="4" key="1">
    <citation type="submission" date="2024-04" db="EMBL/GenBank/DDBJ databases">
        <authorList>
            <person name="Shaw F."/>
            <person name="Minotto A."/>
        </authorList>
    </citation>
    <scope>NUCLEOTIDE SEQUENCE [LARGE SCALE GENOMIC DNA]</scope>
</reference>
<evidence type="ECO:0000313" key="4">
    <source>
        <dbReference type="Proteomes" id="UP001497453"/>
    </source>
</evidence>
<name>A0ABP1DZS7_9APHY</name>
<sequence length="379" mass="43358">MDPDLTALLVANSLSTPYAHSTMAEGLLLPLLLNQLEDEETEDADESSGDDDEEPPPPRKRLRHNKGVDEKSSSNLEDSAAVAITGSPSSILPPPTKEYVELRLQLARFKNVYRIVRLPITFTFAHLYQFCLYSFGWSGQHLHQFEVLTNVEMYSAQYKPGEIKSWSIPVPPEPDSDDEQAHMVWYFRSNFPRQEPYVRVVPKLRKRRDGAVSTHDEFDCYTLVKEEGALTLGQVWSNKERRNITKGDCNNHAIAIRLEYDLGASWSVDISLSDPEKYWWKYDTPDNHPKIIKAKGAPPIEDARGDVPGELDGNKKSVSPKYFDSQYFAKYLSGEVGSRARKTELDIYNIEERKTQEKREEKAHTSEEENTEAYDSEDY</sequence>
<feature type="region of interest" description="Disordered" evidence="1">
    <location>
        <begin position="35"/>
        <end position="78"/>
    </location>
</feature>